<dbReference type="EMBL" id="JAIBOA010000024">
    <property type="protein sequence ID" value="MBW8486564.1"/>
    <property type="molecule type" value="Genomic_DNA"/>
</dbReference>
<protein>
    <submittedName>
        <fullName evidence="2">ABC transporter permease</fullName>
    </submittedName>
</protein>
<dbReference type="RefSeq" id="WP_220169797.1">
    <property type="nucleotide sequence ID" value="NZ_JAIBOA010000024.1"/>
</dbReference>
<gene>
    <name evidence="2" type="ORF">K1Y72_29640</name>
</gene>
<keyword evidence="1" id="KW-0472">Membrane</keyword>
<feature type="transmembrane region" description="Helical" evidence="1">
    <location>
        <begin position="117"/>
        <end position="142"/>
    </location>
</feature>
<sequence>MTAGPEPRRGGILAAWSVRSSPGAPPRWPRCTPTFVLIGGEAGAGKSRLAADLCRGRRAFTGHCLEVDGSVYALLGVPLPWPQAAYAVPAIALVAVSGYGYGYGCVLGAISVRLPNAMWLVLNIGYGVVLTFCGVSVPVAFWPRPVRAVADVLPVTHGLQAIRGLLDGAPAGQVAGRLALEAAVGAAWFAG</sequence>
<keyword evidence="1" id="KW-1133">Transmembrane helix</keyword>
<keyword evidence="1" id="KW-0812">Transmembrane</keyword>
<proteinExistence type="predicted"/>
<accession>A0ABS7G3Y1</accession>
<comment type="caution">
    <text evidence="2">The sequence shown here is derived from an EMBL/GenBank/DDBJ whole genome shotgun (WGS) entry which is preliminary data.</text>
</comment>
<evidence type="ECO:0000256" key="1">
    <source>
        <dbReference type="SAM" id="Phobius"/>
    </source>
</evidence>
<evidence type="ECO:0000313" key="3">
    <source>
        <dbReference type="Proteomes" id="UP000774570"/>
    </source>
</evidence>
<reference evidence="2 3" key="1">
    <citation type="submission" date="2021-07" db="EMBL/GenBank/DDBJ databases">
        <title>Actinomadura sp. PM05-2 isolated from lichen.</title>
        <authorList>
            <person name="Somphong A."/>
            <person name="Phongsopitanun W."/>
            <person name="Tanasupawat S."/>
            <person name="Peongsungnone V."/>
        </authorList>
    </citation>
    <scope>NUCLEOTIDE SEQUENCE [LARGE SCALE GENOMIC DNA]</scope>
    <source>
        <strain evidence="2 3">PM05-2</strain>
    </source>
</reference>
<dbReference type="Proteomes" id="UP000774570">
    <property type="component" value="Unassembled WGS sequence"/>
</dbReference>
<name>A0ABS7G3Y1_9ACTN</name>
<keyword evidence="3" id="KW-1185">Reference proteome</keyword>
<organism evidence="2 3">
    <name type="scientific">Actinomadura parmotrematis</name>
    <dbReference type="NCBI Taxonomy" id="2864039"/>
    <lineage>
        <taxon>Bacteria</taxon>
        <taxon>Bacillati</taxon>
        <taxon>Actinomycetota</taxon>
        <taxon>Actinomycetes</taxon>
        <taxon>Streptosporangiales</taxon>
        <taxon>Thermomonosporaceae</taxon>
        <taxon>Actinomadura</taxon>
    </lineage>
</organism>
<evidence type="ECO:0000313" key="2">
    <source>
        <dbReference type="EMBL" id="MBW8486564.1"/>
    </source>
</evidence>
<feature type="transmembrane region" description="Helical" evidence="1">
    <location>
        <begin position="84"/>
        <end position="110"/>
    </location>
</feature>